<dbReference type="EMBL" id="CM023491">
    <property type="protein sequence ID" value="KAH6941718.1"/>
    <property type="molecule type" value="Genomic_DNA"/>
</dbReference>
<proteinExistence type="predicted"/>
<name>A0ACB7T6G0_HYAAI</name>
<evidence type="ECO:0000313" key="1">
    <source>
        <dbReference type="EMBL" id="KAH6941718.1"/>
    </source>
</evidence>
<keyword evidence="2" id="KW-1185">Reference proteome</keyword>
<protein>
    <submittedName>
        <fullName evidence="1">Uncharacterized protein</fullName>
    </submittedName>
</protein>
<dbReference type="Proteomes" id="UP000821845">
    <property type="component" value="Chromosome 11"/>
</dbReference>
<accession>A0ACB7T6G0</accession>
<reference evidence="1" key="1">
    <citation type="submission" date="2020-05" db="EMBL/GenBank/DDBJ databases">
        <title>Large-scale comparative analyses of tick genomes elucidate their genetic diversity and vector capacities.</title>
        <authorList>
            <person name="Jia N."/>
            <person name="Wang J."/>
            <person name="Shi W."/>
            <person name="Du L."/>
            <person name="Sun Y."/>
            <person name="Zhan W."/>
            <person name="Jiang J."/>
            <person name="Wang Q."/>
            <person name="Zhang B."/>
            <person name="Ji P."/>
            <person name="Sakyi L.B."/>
            <person name="Cui X."/>
            <person name="Yuan T."/>
            <person name="Jiang B."/>
            <person name="Yang W."/>
            <person name="Lam T.T.-Y."/>
            <person name="Chang Q."/>
            <person name="Ding S."/>
            <person name="Wang X."/>
            <person name="Zhu J."/>
            <person name="Ruan X."/>
            <person name="Zhao L."/>
            <person name="Wei J."/>
            <person name="Que T."/>
            <person name="Du C."/>
            <person name="Cheng J."/>
            <person name="Dai P."/>
            <person name="Han X."/>
            <person name="Huang E."/>
            <person name="Gao Y."/>
            <person name="Liu J."/>
            <person name="Shao H."/>
            <person name="Ye R."/>
            <person name="Li L."/>
            <person name="Wei W."/>
            <person name="Wang X."/>
            <person name="Wang C."/>
            <person name="Yang T."/>
            <person name="Huo Q."/>
            <person name="Li W."/>
            <person name="Guo W."/>
            <person name="Chen H."/>
            <person name="Zhou L."/>
            <person name="Ni X."/>
            <person name="Tian J."/>
            <person name="Zhou Y."/>
            <person name="Sheng Y."/>
            <person name="Liu T."/>
            <person name="Pan Y."/>
            <person name="Xia L."/>
            <person name="Li J."/>
            <person name="Zhao F."/>
            <person name="Cao W."/>
        </authorList>
    </citation>
    <scope>NUCLEOTIDE SEQUENCE</scope>
    <source>
        <strain evidence="1">Hyas-2018</strain>
    </source>
</reference>
<comment type="caution">
    <text evidence="1">The sequence shown here is derived from an EMBL/GenBank/DDBJ whole genome shotgun (WGS) entry which is preliminary data.</text>
</comment>
<gene>
    <name evidence="1" type="ORF">HPB50_022929</name>
</gene>
<organism evidence="1 2">
    <name type="scientific">Hyalomma asiaticum</name>
    <name type="common">Tick</name>
    <dbReference type="NCBI Taxonomy" id="266040"/>
    <lineage>
        <taxon>Eukaryota</taxon>
        <taxon>Metazoa</taxon>
        <taxon>Ecdysozoa</taxon>
        <taxon>Arthropoda</taxon>
        <taxon>Chelicerata</taxon>
        <taxon>Arachnida</taxon>
        <taxon>Acari</taxon>
        <taxon>Parasitiformes</taxon>
        <taxon>Ixodida</taxon>
        <taxon>Ixodoidea</taxon>
        <taxon>Ixodidae</taxon>
        <taxon>Hyalomminae</taxon>
        <taxon>Hyalomma</taxon>
    </lineage>
</organism>
<sequence length="591" mass="64871">MADFRGVQVFSYPRAGVKVTDDNVYWKRLSLPVTIKDVGGINNVDISLQEPHAFAITCSARVRVFNPVSREITCQLSMFSKAACGGIFRADGNLIAAGGEDGAVKLFDVKTRTLLRQFNGHKNPTQRVAFTRGGTQLLSFSDDSTVALWDIPGQTRLLSLDAHDDYVRCGSVCKANEDIVLSGSYDHTAKVFDLRTADPVVTVNHGSPIESVLMFPTGGIFLTAGGPHIRVWDVVAGRILAQVTQHHKTVTCLKLASDGQRLLSGSLDRHVKVFDVATYQVVHTLDYPSPILSLDISPQDKVLVVGMTSGLISVQRRKSEVAKDVSPAKRERASFYFHEAHTDPGFVPREGDAVVPERTSQKMAKYNTYLRKFEVSKALTQALRDAKYTREPQVAVAVMQELIRRRALKSALAGRSGKELAELMLFVTKNVTDPRFSRIMLDVATLMVEVYYPEVTTCKETCSRLKTLQKTFYDKVDVKQVDVPSYSGNFGILPNHVPALAVIKPGVVTVFPKEGEAKKYFVSSGTISINEDSSVQVLAEAAVPVDRLDPQLCKDGLTKAQQALQSASSDTARAEAQIEVEVHEALVKALE</sequence>
<evidence type="ECO:0000313" key="2">
    <source>
        <dbReference type="Proteomes" id="UP000821845"/>
    </source>
</evidence>